<keyword evidence="1" id="KW-0863">Zinc-finger</keyword>
<keyword evidence="4" id="KW-1185">Reference proteome</keyword>
<dbReference type="Gramene" id="TVU29221">
    <property type="protein sequence ID" value="TVU29221"/>
    <property type="gene ID" value="EJB05_20779"/>
</dbReference>
<organism evidence="3 4">
    <name type="scientific">Eragrostis curvula</name>
    <name type="common">weeping love grass</name>
    <dbReference type="NCBI Taxonomy" id="38414"/>
    <lineage>
        <taxon>Eukaryota</taxon>
        <taxon>Viridiplantae</taxon>
        <taxon>Streptophyta</taxon>
        <taxon>Embryophyta</taxon>
        <taxon>Tracheophyta</taxon>
        <taxon>Spermatophyta</taxon>
        <taxon>Magnoliopsida</taxon>
        <taxon>Liliopsida</taxon>
        <taxon>Poales</taxon>
        <taxon>Poaceae</taxon>
        <taxon>PACMAD clade</taxon>
        <taxon>Chloridoideae</taxon>
        <taxon>Eragrostideae</taxon>
        <taxon>Eragrostidinae</taxon>
        <taxon>Eragrostis</taxon>
    </lineage>
</organism>
<dbReference type="PANTHER" id="PTHR31973:SF187">
    <property type="entry name" value="MUTATOR TRANSPOSASE MUDRA PROTEIN"/>
    <property type="match status" value="1"/>
</dbReference>
<dbReference type="PANTHER" id="PTHR31973">
    <property type="entry name" value="POLYPROTEIN, PUTATIVE-RELATED"/>
    <property type="match status" value="1"/>
</dbReference>
<evidence type="ECO:0000259" key="2">
    <source>
        <dbReference type="PROSITE" id="PS50966"/>
    </source>
</evidence>
<evidence type="ECO:0000313" key="3">
    <source>
        <dbReference type="EMBL" id="TVU29221.1"/>
    </source>
</evidence>
<dbReference type="PROSITE" id="PS50966">
    <property type="entry name" value="ZF_SWIM"/>
    <property type="match status" value="1"/>
</dbReference>
<dbReference type="Pfam" id="PF04434">
    <property type="entry name" value="SWIM"/>
    <property type="match status" value="1"/>
</dbReference>
<dbReference type="Proteomes" id="UP000324897">
    <property type="component" value="Chromosome 1"/>
</dbReference>
<name>A0A5J9V1G2_9POAL</name>
<keyword evidence="1" id="KW-0862">Zinc</keyword>
<accession>A0A5J9V1G2</accession>
<proteinExistence type="predicted"/>
<dbReference type="AlphaFoldDB" id="A0A5J9V1G2"/>
<evidence type="ECO:0000256" key="1">
    <source>
        <dbReference type="PROSITE-ProRule" id="PRU00325"/>
    </source>
</evidence>
<feature type="domain" description="SWIM-type" evidence="2">
    <location>
        <begin position="341"/>
        <end position="366"/>
    </location>
</feature>
<dbReference type="OrthoDB" id="687310at2759"/>
<comment type="caution">
    <text evidence="3">The sequence shown here is derived from an EMBL/GenBank/DDBJ whole genome shotgun (WGS) entry which is preliminary data.</text>
</comment>
<reference evidence="3 4" key="1">
    <citation type="journal article" date="2019" name="Sci. Rep.">
        <title>A high-quality genome of Eragrostis curvula grass provides insights into Poaceae evolution and supports new strategies to enhance forage quality.</title>
        <authorList>
            <person name="Carballo J."/>
            <person name="Santos B.A.C.M."/>
            <person name="Zappacosta D."/>
            <person name="Garbus I."/>
            <person name="Selva J.P."/>
            <person name="Gallo C.A."/>
            <person name="Diaz A."/>
            <person name="Albertini E."/>
            <person name="Caccamo M."/>
            <person name="Echenique V."/>
        </authorList>
    </citation>
    <scope>NUCLEOTIDE SEQUENCE [LARGE SCALE GENOMIC DNA]</scope>
    <source>
        <strain evidence="4">cv. Victoria</strain>
        <tissue evidence="3">Leaf</tissue>
    </source>
</reference>
<evidence type="ECO:0000313" key="4">
    <source>
        <dbReference type="Proteomes" id="UP000324897"/>
    </source>
</evidence>
<gene>
    <name evidence="3" type="ORF">EJB05_20779</name>
</gene>
<feature type="non-terminal residue" evidence="3">
    <location>
        <position position="1"/>
    </location>
</feature>
<dbReference type="EMBL" id="RWGY01000011">
    <property type="protein sequence ID" value="TVU29221.1"/>
    <property type="molecule type" value="Genomic_DNA"/>
</dbReference>
<dbReference type="GO" id="GO:0008270">
    <property type="term" value="F:zinc ion binding"/>
    <property type="evidence" value="ECO:0007669"/>
    <property type="project" value="UniProtKB-KW"/>
</dbReference>
<keyword evidence="1" id="KW-0479">Metal-binding</keyword>
<sequence length="369" mass="42177">SEKDWRIKSLTDTILRETQVGISLTKTYRAKRYAVQKIGGDYYEQYCRIQDYAHTLLHVNPRSSVVVKCFVDPARTINPRFERMYVSFGAQVKGFLAGCRPFIGLDGIHVKLPNGGQILTAQGKDANNNLFPIAFALVEAEISNRGHGFWSCWYDPLAMESIVGLKDGVKIVLPQAEHRYCLRHFYANFSAAGFKGPLLKQLMDRAAYAYKEYDFQQAMDKIKKVNAKAWKWLCDIDSKHWSKHKFSPNAKTDLVVNNISESYNAWILEAREEPICTMVEHIRTKLMESSSIKRDGAENDTWAIAPNYKKRLELEKKNASYCRVVCAGRGIWQVTCGDSQYVVDLNNRMCGCYKWDVTGVPCLHLLMRG</sequence>
<protein>
    <recommendedName>
        <fullName evidence="2">SWIM-type domain-containing protein</fullName>
    </recommendedName>
</protein>
<dbReference type="InterPro" id="IPR007527">
    <property type="entry name" value="Znf_SWIM"/>
</dbReference>